<dbReference type="EMBL" id="CP021355">
    <property type="protein sequence ID" value="AWK76562.1"/>
    <property type="molecule type" value="Genomic_DNA"/>
</dbReference>
<keyword evidence="2" id="KW-1185">Reference proteome</keyword>
<dbReference type="KEGG" id="roz:CBI38_34965"/>
<proteinExistence type="predicted"/>
<reference evidence="1 2" key="1">
    <citation type="submission" date="2017-05" db="EMBL/GenBank/DDBJ databases">
        <title>Isolation of Rhodococcus sp. S2-17 biodegrading of BP-3.</title>
        <authorList>
            <person name="Lee Y."/>
            <person name="Kim K.H."/>
            <person name="Chun B.H."/>
            <person name="Jung H.S."/>
            <person name="Jeon C.O."/>
        </authorList>
    </citation>
    <scope>NUCLEOTIDE SEQUENCE [LARGE SCALE GENOMIC DNA]</scope>
    <source>
        <strain evidence="1 2">S2-17</strain>
        <plasmid evidence="2">prb98</plasmid>
    </source>
</reference>
<organism evidence="1 2">
    <name type="scientific">Rhodococcus oxybenzonivorans</name>
    <dbReference type="NCBI Taxonomy" id="1990687"/>
    <lineage>
        <taxon>Bacteria</taxon>
        <taxon>Bacillati</taxon>
        <taxon>Actinomycetota</taxon>
        <taxon>Actinomycetes</taxon>
        <taxon>Mycobacteriales</taxon>
        <taxon>Nocardiaceae</taxon>
        <taxon>Rhodococcus</taxon>
    </lineage>
</organism>
<keyword evidence="1" id="KW-0614">Plasmid</keyword>
<dbReference type="AlphaFoldDB" id="A0A2S2C6T3"/>
<evidence type="ECO:0000313" key="2">
    <source>
        <dbReference type="Proteomes" id="UP000245711"/>
    </source>
</evidence>
<evidence type="ECO:0000313" key="1">
    <source>
        <dbReference type="EMBL" id="AWK76562.1"/>
    </source>
</evidence>
<protein>
    <submittedName>
        <fullName evidence="1">Uncharacterized protein</fullName>
    </submittedName>
</protein>
<dbReference type="Proteomes" id="UP000245711">
    <property type="component" value="Plasmid pRB98"/>
</dbReference>
<geneLocation type="plasmid" evidence="2">
    <name>prb98</name>
</geneLocation>
<gene>
    <name evidence="1" type="ORF">CBI38_34965</name>
</gene>
<name>A0A2S2C6T3_9NOCA</name>
<sequence>MTDANQGTWNSWRKVPEGVVYRSTGPCWYPYVNRGGVRYLATTGVESIMNDADMDELAPFQEVSERTQNVLRRRATVDR</sequence>
<accession>A0A2S2C6T3</accession>